<dbReference type="NCBIfam" id="TIGR01551">
    <property type="entry name" value="major_capsid_P2"/>
    <property type="match status" value="1"/>
</dbReference>
<evidence type="ECO:0000313" key="2">
    <source>
        <dbReference type="Proteomes" id="UP000256971"/>
    </source>
</evidence>
<dbReference type="RefSeq" id="WP_064787302.1">
    <property type="nucleotide sequence ID" value="NZ_CP031555.1"/>
</dbReference>
<gene>
    <name evidence="1" type="ORF">DY252_05760</name>
</gene>
<organism evidence="1 2">
    <name type="scientific">Thalassospira indica</name>
    <dbReference type="NCBI Taxonomy" id="1891279"/>
    <lineage>
        <taxon>Bacteria</taxon>
        <taxon>Pseudomonadati</taxon>
        <taxon>Pseudomonadota</taxon>
        <taxon>Alphaproteobacteria</taxon>
        <taxon>Rhodospirillales</taxon>
        <taxon>Thalassospiraceae</taxon>
        <taxon>Thalassospira</taxon>
    </lineage>
</organism>
<accession>A0ABM6XX44</accession>
<evidence type="ECO:0000313" key="1">
    <source>
        <dbReference type="EMBL" id="AXO13784.1"/>
    </source>
</evidence>
<protein>
    <submittedName>
        <fullName evidence="1">Phage major capsid protein, P2 family</fullName>
    </submittedName>
</protein>
<name>A0ABM6XX44_9PROT</name>
<reference evidence="1 2" key="1">
    <citation type="submission" date="2018-08" db="EMBL/GenBank/DDBJ databases">
        <title>Complete genome sequence of type strain Thalassospira indica MCCC 1A01103T, isolated from isolated from deep seawater of the Indian Ocean.</title>
        <authorList>
            <person name="Liu Y."/>
        </authorList>
    </citation>
    <scope>NUCLEOTIDE SEQUENCE [LARGE SCALE GENOMIC DNA]</scope>
    <source>
        <strain evidence="1 2">PB8BT</strain>
    </source>
</reference>
<dbReference type="Pfam" id="PF05125">
    <property type="entry name" value="Phage_cap_P2"/>
    <property type="match status" value="1"/>
</dbReference>
<keyword evidence="2" id="KW-1185">Reference proteome</keyword>
<dbReference type="Proteomes" id="UP000256971">
    <property type="component" value="Chromosome"/>
</dbReference>
<proteinExistence type="predicted"/>
<dbReference type="EMBL" id="CP031555">
    <property type="protein sequence ID" value="AXO13784.1"/>
    <property type="molecule type" value="Genomic_DNA"/>
</dbReference>
<dbReference type="InterPro" id="IPR006441">
    <property type="entry name" value="Phage_P2_GpN"/>
</dbReference>
<sequence length="335" mass="37344">MKNTTRSQFNAYAAQIAALNSVDDATVKFAVEPSIEQKMEDRIQESADFLKDINILPVDEMSGEKVGIGIDSPIASRTNTVDNDRSPRAVGDMTGKTYEAKKTDFDTYITYKQMDIWAKFPDFQARLRNKVIEQIARDRLMIGFNGTSAAAETDIDTYPMLQDVNIGWLQHIRADASERVLDGIKVGAGGDYENMDAAVFDATNELLDPWYREDSELVAITGRSLLADKYLGLINANDAPTEKNALRTLMANKTLGNLPGLGVPFFPTRSLLITKRSNLSIYWQSGSRRRQIMDNPKRDRVEDFNSVNEAYVVEDFGACAFLDNILLPDGEGGWA</sequence>